<evidence type="ECO:0000259" key="1">
    <source>
        <dbReference type="Pfam" id="PF01526"/>
    </source>
</evidence>
<dbReference type="Proteomes" id="UP000249910">
    <property type="component" value="Chromosome"/>
</dbReference>
<protein>
    <recommendedName>
        <fullName evidence="1">Tn3 transposase DDE domain-containing protein</fullName>
    </recommendedName>
</protein>
<name>A0ABM6M203_9GAMM</name>
<feature type="domain" description="Tn3 transposase DDE" evidence="1">
    <location>
        <begin position="2"/>
        <end position="57"/>
    </location>
</feature>
<accession>A0ABM6M203</accession>
<evidence type="ECO:0000313" key="2">
    <source>
        <dbReference type="EMBL" id="ASG68855.1"/>
    </source>
</evidence>
<gene>
    <name evidence="2" type="ORF">CDV26_11105</name>
</gene>
<evidence type="ECO:0000313" key="3">
    <source>
        <dbReference type="Proteomes" id="UP000249910"/>
    </source>
</evidence>
<dbReference type="EMBL" id="CP022132">
    <property type="protein sequence ID" value="ASG68855.1"/>
    <property type="molecule type" value="Genomic_DNA"/>
</dbReference>
<dbReference type="Pfam" id="PF01526">
    <property type="entry name" value="DDE_Tnp_Tn3"/>
    <property type="match status" value="1"/>
</dbReference>
<keyword evidence="3" id="KW-1185">Reference proteome</keyword>
<organism evidence="2 3">
    <name type="scientific">Francisella halioticida</name>
    <dbReference type="NCBI Taxonomy" id="549298"/>
    <lineage>
        <taxon>Bacteria</taxon>
        <taxon>Pseudomonadati</taxon>
        <taxon>Pseudomonadota</taxon>
        <taxon>Gammaproteobacteria</taxon>
        <taxon>Thiotrichales</taxon>
        <taxon>Francisellaceae</taxon>
        <taxon>Francisella</taxon>
    </lineage>
</organism>
<sequence length="82" mass="9278">MSNQCNRVLACCIIYYNACLLSELLEHVESENNKELGDQIKKLSPVAWQHIILLGNFVFSEVTENIDIKGIVKNALDKISKN</sequence>
<reference evidence="2 3" key="1">
    <citation type="submission" date="2017-06" db="EMBL/GenBank/DDBJ databases">
        <title>Complete genome of Francisella halioticida.</title>
        <authorList>
            <person name="Sjodin A."/>
        </authorList>
    </citation>
    <scope>NUCLEOTIDE SEQUENCE [LARGE SCALE GENOMIC DNA]</scope>
    <source>
        <strain evidence="2 3">DSM 23729</strain>
    </source>
</reference>
<dbReference type="InterPro" id="IPR002513">
    <property type="entry name" value="Tn3_Tnp_DDE_dom"/>
</dbReference>
<proteinExistence type="predicted"/>